<dbReference type="EMBL" id="CP118615">
    <property type="protein sequence ID" value="WDZ87196.1"/>
    <property type="molecule type" value="Genomic_DNA"/>
</dbReference>
<dbReference type="Proteomes" id="UP001219605">
    <property type="component" value="Chromosome"/>
</dbReference>
<keyword evidence="2" id="KW-1185">Reference proteome</keyword>
<evidence type="ECO:0000313" key="2">
    <source>
        <dbReference type="Proteomes" id="UP001219605"/>
    </source>
</evidence>
<proteinExistence type="predicted"/>
<name>A0ABY7ZWJ7_9ACTN</name>
<gene>
    <name evidence="1" type="ORF">PVK37_12710</name>
</gene>
<protein>
    <submittedName>
        <fullName evidence="1">Uncharacterized protein</fullName>
    </submittedName>
</protein>
<organism evidence="1 2">
    <name type="scientific">Micromonospora cathayae</name>
    <dbReference type="NCBI Taxonomy" id="3028804"/>
    <lineage>
        <taxon>Bacteria</taxon>
        <taxon>Bacillati</taxon>
        <taxon>Actinomycetota</taxon>
        <taxon>Actinomycetes</taxon>
        <taxon>Micromonosporales</taxon>
        <taxon>Micromonosporaceae</taxon>
        <taxon>Micromonospora</taxon>
    </lineage>
</organism>
<dbReference type="RefSeq" id="WP_275034110.1">
    <property type="nucleotide sequence ID" value="NZ_CP118615.1"/>
</dbReference>
<evidence type="ECO:0000313" key="1">
    <source>
        <dbReference type="EMBL" id="WDZ87196.1"/>
    </source>
</evidence>
<accession>A0ABY7ZWJ7</accession>
<reference evidence="1 2" key="1">
    <citation type="submission" date="2023-02" db="EMBL/GenBank/DDBJ databases">
        <authorList>
            <person name="Mo P."/>
        </authorList>
    </citation>
    <scope>NUCLEOTIDE SEQUENCE [LARGE SCALE GENOMIC DNA]</scope>
    <source>
        <strain evidence="1 2">HUAS 3</strain>
    </source>
</reference>
<sequence length="96" mass="9728">MPPAPPPAGEPPAAEPRAGLVAVVDQELANAGRVSTAKGAIALRLAETLADGGHTASGIAALAKELRATLDEALKGAEDAGDGIDELKARRERRRA</sequence>